<organism evidence="1 2">
    <name type="scientific">Salmonella enterica subsp. enterica serovar Uganda str. R8-3404</name>
    <dbReference type="NCBI Taxonomy" id="913083"/>
    <lineage>
        <taxon>Bacteria</taxon>
        <taxon>Pseudomonadati</taxon>
        <taxon>Pseudomonadota</taxon>
        <taxon>Gammaproteobacteria</taxon>
        <taxon>Enterobacterales</taxon>
        <taxon>Enterobacteriaceae</taxon>
        <taxon>Salmonella</taxon>
    </lineage>
</organism>
<dbReference type="EC" id="1.6.5.3" evidence="1"/>
<dbReference type="EMBL" id="AFCV01000866">
    <property type="protein sequence ID" value="EHC89905.1"/>
    <property type="molecule type" value="Genomic_DNA"/>
</dbReference>
<evidence type="ECO:0000313" key="2">
    <source>
        <dbReference type="Proteomes" id="UP000003915"/>
    </source>
</evidence>
<keyword evidence="1" id="KW-0560">Oxidoreductase</keyword>
<sequence length="61" mass="6414">CEVGRQCRVRVSFSYDGNTVTLPVEISEGLAAGQVGLPMGMPGIAPVLAGARLEDLREAQQ</sequence>
<feature type="non-terminal residue" evidence="1">
    <location>
        <position position="1"/>
    </location>
</feature>
<keyword evidence="1" id="KW-0830">Ubiquinone</keyword>
<protein>
    <submittedName>
        <fullName evidence="1">NADH-ubiquinone oxidoreductase chain G</fullName>
        <ecNumber evidence="1">1.6.5.3</ecNumber>
    </submittedName>
</protein>
<evidence type="ECO:0000313" key="1">
    <source>
        <dbReference type="EMBL" id="EHC89905.1"/>
    </source>
</evidence>
<gene>
    <name evidence="1" type="ORF">LTSEUGA_3416</name>
</gene>
<accession>A0A6C8H0A2</accession>
<comment type="caution">
    <text evidence="1">The sequence shown here is derived from an EMBL/GenBank/DDBJ whole genome shotgun (WGS) entry which is preliminary data.</text>
</comment>
<dbReference type="AlphaFoldDB" id="A0A6C8H0A2"/>
<dbReference type="GO" id="GO:0016491">
    <property type="term" value="F:oxidoreductase activity"/>
    <property type="evidence" value="ECO:0007669"/>
    <property type="project" value="UniProtKB-KW"/>
</dbReference>
<dbReference type="Proteomes" id="UP000003915">
    <property type="component" value="Unassembled WGS sequence"/>
</dbReference>
<name>A0A6C8H0A2_SALET</name>
<reference evidence="1 2" key="1">
    <citation type="journal article" date="2011" name="BMC Genomics">
        <title>Genome sequencing reveals diversification of virulence factor content and possible host adaptation in distinct subpopulations of Salmonella enterica.</title>
        <authorList>
            <person name="den Bakker H.C."/>
            <person name="Moreno Switt A.I."/>
            <person name="Govoni G."/>
            <person name="Cummings C.A."/>
            <person name="Ranieri M.L."/>
            <person name="Degoricija L."/>
            <person name="Hoelzer K."/>
            <person name="Rodriguez-Rivera L.D."/>
            <person name="Brown S."/>
            <person name="Bolchacova E."/>
            <person name="Furtado M.R."/>
            <person name="Wiedmann M."/>
        </authorList>
    </citation>
    <scope>NUCLEOTIDE SEQUENCE [LARGE SCALE GENOMIC DNA]</scope>
    <source>
        <strain evidence="1 2">R8-3404</strain>
    </source>
</reference>
<proteinExistence type="predicted"/>